<dbReference type="Proteomes" id="UP000480222">
    <property type="component" value="Unassembled WGS sequence"/>
</dbReference>
<dbReference type="Pfam" id="PF02325">
    <property type="entry name" value="CCB3_YggT"/>
    <property type="match status" value="1"/>
</dbReference>
<dbReference type="InterPro" id="IPR003425">
    <property type="entry name" value="CCB3/YggT"/>
</dbReference>
<evidence type="ECO:0000313" key="1">
    <source>
        <dbReference type="EMBL" id="CAB0611774.1"/>
    </source>
</evidence>
<reference evidence="1 2" key="1">
    <citation type="submission" date="2020-02" db="EMBL/GenBank/DDBJ databases">
        <authorList>
            <person name="Brisse S."/>
        </authorList>
    </citation>
    <scope>NUCLEOTIDE SEQUENCE [LARGE SCALE GENOMIC DNA]</scope>
    <source>
        <strain evidence="1">CIP107547</strain>
    </source>
</reference>
<accession>A0A0D6GKA0</accession>
<sequence>MREVLGILLILIQIYELILIGRIIVEMIRSFSRNFQAPRWFMIFAEFLFVFTDPPVKFLRRWIPPMRMGNVALDVSILVLFFLLFFIKYAIVAAM</sequence>
<name>A0A0D6GKA0_CORDP</name>
<dbReference type="KEGG" id="cdip:ERS451417_01614"/>
<evidence type="ECO:0000313" key="2">
    <source>
        <dbReference type="Proteomes" id="UP000480222"/>
    </source>
</evidence>
<dbReference type="GO" id="GO:0016020">
    <property type="term" value="C:membrane"/>
    <property type="evidence" value="ECO:0007669"/>
    <property type="project" value="InterPro"/>
</dbReference>
<dbReference type="EMBL" id="CADDAV010000021">
    <property type="protein sequence ID" value="CAB0611774.1"/>
    <property type="molecule type" value="Genomic_DNA"/>
</dbReference>
<comment type="caution">
    <text evidence="1">The sequence shown here is derived from an EMBL/GenBank/DDBJ whole genome shotgun (WGS) entry which is preliminary data.</text>
</comment>
<gene>
    <name evidence="1" type="ORF">CIP107547_01795</name>
</gene>
<proteinExistence type="predicted"/>
<dbReference type="GeneID" id="29421444"/>
<dbReference type="AlphaFoldDB" id="A0A0D6GKA0"/>
<dbReference type="RefSeq" id="WP_014307078.1">
    <property type="nucleotide sequence ID" value="NZ_CAJDYE010000001.1"/>
</dbReference>
<protein>
    <submittedName>
        <fullName evidence="1">YggT family protein</fullName>
    </submittedName>
</protein>
<organism evidence="1 2">
    <name type="scientific">Corynebacterium diphtheriae</name>
    <dbReference type="NCBI Taxonomy" id="1717"/>
    <lineage>
        <taxon>Bacteria</taxon>
        <taxon>Bacillati</taxon>
        <taxon>Actinomycetota</taxon>
        <taxon>Actinomycetes</taxon>
        <taxon>Mycobacteriales</taxon>
        <taxon>Corynebacteriaceae</taxon>
        <taxon>Corynebacterium</taxon>
    </lineage>
</organism>
<dbReference type="OMA" id="QFARSWR"/>